<organism evidence="1 2">
    <name type="scientific">Achlya hypogyna</name>
    <name type="common">Oomycete</name>
    <name type="synonym">Protoachlya hypogyna</name>
    <dbReference type="NCBI Taxonomy" id="1202772"/>
    <lineage>
        <taxon>Eukaryota</taxon>
        <taxon>Sar</taxon>
        <taxon>Stramenopiles</taxon>
        <taxon>Oomycota</taxon>
        <taxon>Saprolegniomycetes</taxon>
        <taxon>Saprolegniales</taxon>
        <taxon>Achlyaceae</taxon>
        <taxon>Achlya</taxon>
    </lineage>
</organism>
<proteinExistence type="predicted"/>
<reference evidence="1 2" key="1">
    <citation type="journal article" date="2014" name="Genome Biol. Evol.">
        <title>The secreted proteins of Achlya hypogyna and Thraustotheca clavata identify the ancestral oomycete secretome and reveal gene acquisitions by horizontal gene transfer.</title>
        <authorList>
            <person name="Misner I."/>
            <person name="Blouin N."/>
            <person name="Leonard G."/>
            <person name="Richards T.A."/>
            <person name="Lane C.E."/>
        </authorList>
    </citation>
    <scope>NUCLEOTIDE SEQUENCE [LARGE SCALE GENOMIC DNA]</scope>
    <source>
        <strain evidence="1 2">ATCC 48635</strain>
    </source>
</reference>
<comment type="caution">
    <text evidence="1">The sequence shown here is derived from an EMBL/GenBank/DDBJ whole genome shotgun (WGS) entry which is preliminary data.</text>
</comment>
<protein>
    <submittedName>
        <fullName evidence="1">Uncharacterized protein</fullName>
    </submittedName>
</protein>
<name>A0A1V9ZF14_ACHHY</name>
<evidence type="ECO:0000313" key="1">
    <source>
        <dbReference type="EMBL" id="OQR96537.1"/>
    </source>
</evidence>
<dbReference type="EMBL" id="JNBR01000141">
    <property type="protein sequence ID" value="OQR96537.1"/>
    <property type="molecule type" value="Genomic_DNA"/>
</dbReference>
<accession>A0A1V9ZF14</accession>
<dbReference type="Proteomes" id="UP000243579">
    <property type="component" value="Unassembled WGS sequence"/>
</dbReference>
<keyword evidence="2" id="KW-1185">Reference proteome</keyword>
<sequence length="96" mass="10747">MSAVCVASPPAEEDWDMPLLFMMNLPSDFKHNADIAALSTFTEDYEEDEGPSPPKTGKVVDKAKFRLSSRKQATPYAKSRKANMAELQVCMKLFNM</sequence>
<dbReference type="AlphaFoldDB" id="A0A1V9ZF14"/>
<evidence type="ECO:0000313" key="2">
    <source>
        <dbReference type="Proteomes" id="UP000243579"/>
    </source>
</evidence>
<dbReference type="OrthoDB" id="60429at2759"/>
<gene>
    <name evidence="1" type="ORF">ACHHYP_15420</name>
</gene>